<proteinExistence type="inferred from homology"/>
<protein>
    <submittedName>
        <fullName evidence="3">Exopolyphosphatase / guanosine-5'-triphosphate,3'-diphosphate pyrophosphatase</fullName>
    </submittedName>
</protein>
<dbReference type="Gene3D" id="3.30.420.40">
    <property type="match status" value="1"/>
</dbReference>
<dbReference type="Gene3D" id="3.30.420.150">
    <property type="entry name" value="Exopolyphosphatase. Domain 2"/>
    <property type="match status" value="1"/>
</dbReference>
<keyword evidence="4" id="KW-1185">Reference proteome</keyword>
<gene>
    <name evidence="3" type="ORF">SAMN02745120_1289</name>
</gene>
<dbReference type="CDD" id="cd24054">
    <property type="entry name" value="ASKHA_NBD_AaPPX-GppA_MtPPX2-like"/>
    <property type="match status" value="1"/>
</dbReference>
<sequence>MKLASIDIGTNSMRLLITDYENGFSKRKKYTNITRIGRGVDEFGYISKEAIDRNIHALKEFVEIAKHEDCEEIYVMGTSALRDSKNKEEFIERAKNEAGVNVDIISGNDEASLGFYGVTADLKEEGQVLILDIGGGSTEFILGDKTGGIVFSKSENIGSVRLTEKFIKSDPVDEIELENMDAYIKAVTENTISILKTYPITKLIGIGGTATTISAMVQQLDVYDMEKVHQSLVMYEEVEAIFKDLKYKTLDEKRMIKGLQPQRADVITAGVNILKNLMSYLEMKDILISEYDNLEGLVYTKNKN</sequence>
<dbReference type="InterPro" id="IPR043129">
    <property type="entry name" value="ATPase_NBD"/>
</dbReference>
<dbReference type="SUPFAM" id="SSF53067">
    <property type="entry name" value="Actin-like ATPase domain"/>
    <property type="match status" value="2"/>
</dbReference>
<dbReference type="EMBL" id="FUYN01000002">
    <property type="protein sequence ID" value="SKB40117.1"/>
    <property type="molecule type" value="Genomic_DNA"/>
</dbReference>
<accession>A0A1T5AZ97</accession>
<dbReference type="PANTHER" id="PTHR30005:SF0">
    <property type="entry name" value="RETROGRADE REGULATION PROTEIN 2"/>
    <property type="match status" value="1"/>
</dbReference>
<evidence type="ECO:0000256" key="1">
    <source>
        <dbReference type="ARBA" id="ARBA00007125"/>
    </source>
</evidence>
<dbReference type="Proteomes" id="UP000243406">
    <property type="component" value="Unassembled WGS sequence"/>
</dbReference>
<dbReference type="Pfam" id="PF02541">
    <property type="entry name" value="Ppx-GppA"/>
    <property type="match status" value="1"/>
</dbReference>
<dbReference type="GO" id="GO:0016462">
    <property type="term" value="F:pyrophosphatase activity"/>
    <property type="evidence" value="ECO:0007669"/>
    <property type="project" value="TreeGrafter"/>
</dbReference>
<dbReference type="InterPro" id="IPR050273">
    <property type="entry name" value="GppA/Ppx_hydrolase"/>
</dbReference>
<feature type="domain" description="Ppx/GppA phosphatase N-terminal" evidence="2">
    <location>
        <begin position="30"/>
        <end position="301"/>
    </location>
</feature>
<dbReference type="RefSeq" id="WP_079589182.1">
    <property type="nucleotide sequence ID" value="NZ_CP154629.1"/>
</dbReference>
<evidence type="ECO:0000259" key="2">
    <source>
        <dbReference type="Pfam" id="PF02541"/>
    </source>
</evidence>
<dbReference type="AlphaFoldDB" id="A0A1T5AZ97"/>
<comment type="similarity">
    <text evidence="1">Belongs to the GppA/Ppx family.</text>
</comment>
<reference evidence="4" key="1">
    <citation type="submission" date="2017-02" db="EMBL/GenBank/DDBJ databases">
        <authorList>
            <person name="Varghese N."/>
            <person name="Submissions S."/>
        </authorList>
    </citation>
    <scope>NUCLEOTIDE SEQUENCE [LARGE SCALE GENOMIC DNA]</scope>
    <source>
        <strain evidence="4">ATCC 35199</strain>
    </source>
</reference>
<evidence type="ECO:0000313" key="3">
    <source>
        <dbReference type="EMBL" id="SKB40117.1"/>
    </source>
</evidence>
<name>A0A1T5AZ97_9FIRM</name>
<dbReference type="OrthoDB" id="9807195at2"/>
<dbReference type="PANTHER" id="PTHR30005">
    <property type="entry name" value="EXOPOLYPHOSPHATASE"/>
    <property type="match status" value="1"/>
</dbReference>
<evidence type="ECO:0000313" key="4">
    <source>
        <dbReference type="Proteomes" id="UP000243406"/>
    </source>
</evidence>
<dbReference type="InterPro" id="IPR003695">
    <property type="entry name" value="Ppx_GppA_N"/>
</dbReference>
<organism evidence="3 4">
    <name type="scientific">Acetoanaerobium noterae</name>
    <dbReference type="NCBI Taxonomy" id="745369"/>
    <lineage>
        <taxon>Bacteria</taxon>
        <taxon>Bacillati</taxon>
        <taxon>Bacillota</taxon>
        <taxon>Clostridia</taxon>
        <taxon>Peptostreptococcales</taxon>
        <taxon>Filifactoraceae</taxon>
        <taxon>Acetoanaerobium</taxon>
    </lineage>
</organism>